<evidence type="ECO:0000313" key="1">
    <source>
        <dbReference type="EMBL" id="TFY77476.1"/>
    </source>
</evidence>
<dbReference type="Pfam" id="PF00118">
    <property type="entry name" value="Cpn60_TCP1"/>
    <property type="match status" value="1"/>
</dbReference>
<reference evidence="1 2" key="1">
    <citation type="submission" date="2019-02" db="EMBL/GenBank/DDBJ databases">
        <title>Genome sequencing of the rare red list fungi Hericium alpestre (H. flagellum).</title>
        <authorList>
            <person name="Buettner E."/>
            <person name="Kellner H."/>
        </authorList>
    </citation>
    <scope>NUCLEOTIDE SEQUENCE [LARGE SCALE GENOMIC DNA]</scope>
    <source>
        <strain evidence="1 2">DSM 108284</strain>
    </source>
</reference>
<name>A0A4Y9ZRG8_9AGAM</name>
<evidence type="ECO:0000313" key="2">
    <source>
        <dbReference type="Proteomes" id="UP000298061"/>
    </source>
</evidence>
<dbReference type="OrthoDB" id="10052040at2759"/>
<proteinExistence type="predicted"/>
<dbReference type="EMBL" id="SFCI01000904">
    <property type="protein sequence ID" value="TFY77476.1"/>
    <property type="molecule type" value="Genomic_DNA"/>
</dbReference>
<dbReference type="STRING" id="135208.A0A4Y9ZRG8"/>
<dbReference type="InterPro" id="IPR027413">
    <property type="entry name" value="GROEL-like_equatorial_sf"/>
</dbReference>
<comment type="caution">
    <text evidence="1">The sequence shown here is derived from an EMBL/GenBank/DDBJ whole genome shotgun (WGS) entry which is preliminary data.</text>
</comment>
<dbReference type="Proteomes" id="UP000298061">
    <property type="component" value="Unassembled WGS sequence"/>
</dbReference>
<dbReference type="AlphaFoldDB" id="A0A4Y9ZRG8"/>
<dbReference type="InterPro" id="IPR002423">
    <property type="entry name" value="Cpn60/GroEL/TCP-1"/>
</dbReference>
<dbReference type="Gene3D" id="1.10.560.10">
    <property type="entry name" value="GroEL-like equatorial domain"/>
    <property type="match status" value="1"/>
</dbReference>
<dbReference type="SUPFAM" id="SSF48592">
    <property type="entry name" value="GroEL equatorial domain-like"/>
    <property type="match status" value="1"/>
</dbReference>
<protein>
    <submittedName>
        <fullName evidence="1">Uncharacterized protein</fullName>
    </submittedName>
</protein>
<gene>
    <name evidence="1" type="ORF">EWM64_g6534</name>
</gene>
<organism evidence="1 2">
    <name type="scientific">Hericium alpestre</name>
    <dbReference type="NCBI Taxonomy" id="135208"/>
    <lineage>
        <taxon>Eukaryota</taxon>
        <taxon>Fungi</taxon>
        <taxon>Dikarya</taxon>
        <taxon>Basidiomycota</taxon>
        <taxon>Agaricomycotina</taxon>
        <taxon>Agaricomycetes</taxon>
        <taxon>Russulales</taxon>
        <taxon>Hericiaceae</taxon>
        <taxon>Hericium</taxon>
    </lineage>
</organism>
<sequence length="150" mass="15979">MRVLGVLDAVSMLCLRAALESALALSPRLVVSTAIALLLFPLQPASPLSLLPGDLRSPHFPTTGICLSPKPQRCAEGVVVALQDEQAAGNTVGIDLETGEPFDPTVQGIWDNYRVKRQMLHSASVIAVNLLSTDEILRAGRSSLKPEGQQ</sequence>
<keyword evidence="2" id="KW-1185">Reference proteome</keyword>
<dbReference type="GO" id="GO:0005524">
    <property type="term" value="F:ATP binding"/>
    <property type="evidence" value="ECO:0007669"/>
    <property type="project" value="InterPro"/>
</dbReference>
<accession>A0A4Y9ZRG8</accession>